<evidence type="ECO:0000256" key="4">
    <source>
        <dbReference type="ARBA" id="ARBA00024481"/>
    </source>
</evidence>
<dbReference type="EMBL" id="JACCFH010000001">
    <property type="protein sequence ID" value="NYG32262.1"/>
    <property type="molecule type" value="Genomic_DNA"/>
</dbReference>
<feature type="binding site" evidence="5">
    <location>
        <position position="100"/>
    </location>
    <ligand>
        <name>ATP</name>
        <dbReference type="ChEBI" id="CHEBI:30616"/>
    </ligand>
</feature>
<name>A0A7Y9U625_9BURK</name>
<dbReference type="Proteomes" id="UP000518288">
    <property type="component" value="Unassembled WGS sequence"/>
</dbReference>
<evidence type="ECO:0000256" key="1">
    <source>
        <dbReference type="ARBA" id="ARBA00009206"/>
    </source>
</evidence>
<evidence type="ECO:0000256" key="5">
    <source>
        <dbReference type="HAMAP-Rule" id="MF_00200"/>
    </source>
</evidence>
<feature type="domain" description="RNA 3'-terminal phosphate cyclase" evidence="7">
    <location>
        <begin position="9"/>
        <end position="331"/>
    </location>
</feature>
<dbReference type="HAMAP" id="MF_00200">
    <property type="entry name" value="RTC"/>
    <property type="match status" value="1"/>
</dbReference>
<dbReference type="SUPFAM" id="SSF55205">
    <property type="entry name" value="EPT/RTPC-like"/>
    <property type="match status" value="1"/>
</dbReference>
<feature type="domain" description="RNA 3'-terminal phosphate cyclase insert" evidence="8">
    <location>
        <begin position="183"/>
        <end position="275"/>
    </location>
</feature>
<dbReference type="Pfam" id="PF01137">
    <property type="entry name" value="RTC"/>
    <property type="match status" value="1"/>
</dbReference>
<dbReference type="GO" id="GO:0005524">
    <property type="term" value="F:ATP binding"/>
    <property type="evidence" value="ECO:0007669"/>
    <property type="project" value="UniProtKB-KW"/>
</dbReference>
<dbReference type="InterPro" id="IPR013791">
    <property type="entry name" value="RNA3'-term_phos_cycl_insert"/>
</dbReference>
<dbReference type="PANTHER" id="PTHR11096:SF0">
    <property type="entry name" value="RNA 3'-TERMINAL PHOSPHATE CYCLASE"/>
    <property type="match status" value="1"/>
</dbReference>
<evidence type="ECO:0000259" key="8">
    <source>
        <dbReference type="Pfam" id="PF05189"/>
    </source>
</evidence>
<gene>
    <name evidence="5" type="primary">rtcA</name>
    <name evidence="9" type="ORF">BDD16_001248</name>
</gene>
<evidence type="ECO:0000313" key="10">
    <source>
        <dbReference type="Proteomes" id="UP000518288"/>
    </source>
</evidence>
<dbReference type="InterPro" id="IPR013792">
    <property type="entry name" value="RNA3'P_cycl/enolpyr_Trfase_a/b"/>
</dbReference>
<evidence type="ECO:0000259" key="7">
    <source>
        <dbReference type="Pfam" id="PF01137"/>
    </source>
</evidence>
<proteinExistence type="inferred from homology"/>
<feature type="active site" description="Tele-AMP-histidine intermediate" evidence="5">
    <location>
        <position position="314"/>
    </location>
</feature>
<comment type="similarity">
    <text evidence="1 5">Belongs to the RNA 3'-terminal cyclase family. Type 1 subfamily.</text>
</comment>
<keyword evidence="3 5" id="KW-0547">Nucleotide-binding</keyword>
<comment type="caution">
    <text evidence="9">The sequence shown here is derived from an EMBL/GenBank/DDBJ whole genome shotgun (WGS) entry which is preliminary data.</text>
</comment>
<dbReference type="Gene3D" id="3.65.10.20">
    <property type="entry name" value="RNA 3'-terminal phosphate cyclase domain"/>
    <property type="match status" value="1"/>
</dbReference>
<dbReference type="PANTHER" id="PTHR11096">
    <property type="entry name" value="RNA 3' TERMINAL PHOSPHATE CYCLASE"/>
    <property type="match status" value="1"/>
</dbReference>
<evidence type="ECO:0000256" key="2">
    <source>
        <dbReference type="ARBA" id="ARBA00022598"/>
    </source>
</evidence>
<dbReference type="InterPro" id="IPR017770">
    <property type="entry name" value="RNA3'_term_phos_cyc_type_1"/>
</dbReference>
<keyword evidence="5" id="KW-0067">ATP-binding</keyword>
<dbReference type="Gene3D" id="3.30.360.20">
    <property type="entry name" value="RNA 3'-terminal phosphate cyclase, insert domain"/>
    <property type="match status" value="1"/>
</dbReference>
<dbReference type="NCBIfam" id="TIGR03399">
    <property type="entry name" value="RNA_3prim_cycl"/>
    <property type="match status" value="1"/>
</dbReference>
<dbReference type="NCBIfam" id="NF003246">
    <property type="entry name" value="PRK04204.1-2"/>
    <property type="match status" value="1"/>
</dbReference>
<comment type="function">
    <text evidence="5">Catalyzes the conversion of 3'-phosphate to a 2',3'-cyclic phosphodiester at the end of RNA. The mechanism of action of the enzyme occurs in 3 steps: (A) adenylation of the enzyme by ATP; (B) transfer of adenylate to an RNA-N3'P to produce RNA-N3'PP5'A; (C) and attack of the adjacent 2'-hydroxyl on the 3'-phosphorus in the diester linkage to produce the cyclic end product. The biological role of this enzyme is unknown but it is likely to function in some aspects of cellular RNA processing.</text>
</comment>
<evidence type="ECO:0000313" key="9">
    <source>
        <dbReference type="EMBL" id="NYG32262.1"/>
    </source>
</evidence>
<dbReference type="InterPro" id="IPR036553">
    <property type="entry name" value="RPTC_insert"/>
</dbReference>
<dbReference type="PIRSF" id="PIRSF005378">
    <property type="entry name" value="RNA3'_term_phos_cycl_euk"/>
    <property type="match status" value="1"/>
</dbReference>
<organism evidence="9 10">
    <name type="scientific">Sphaerotilus montanus</name>
    <dbReference type="NCBI Taxonomy" id="522889"/>
    <lineage>
        <taxon>Bacteria</taxon>
        <taxon>Pseudomonadati</taxon>
        <taxon>Pseudomonadota</taxon>
        <taxon>Betaproteobacteria</taxon>
        <taxon>Burkholderiales</taxon>
        <taxon>Sphaerotilaceae</taxon>
        <taxon>Sphaerotilus</taxon>
    </lineage>
</organism>
<sequence length="353" mass="37588">MIHIDASEGEGGGQVLRTALALSMVTGQPVLLENIRARRPKPGLMRQHLTCVGAAQAVSGAQVDGATPGGQTLRFTPGPVRGGDYHCSVGTAGSVMLVLQTVWPALLLADAPARLTLQGGTHNPMAPSFHFVEQAYAPLVRRLGAAATLQLRRCGFYPGGGGEVHAELHPAGPEGLQPFDLTARGPLIGRHAECLVPGVRRSVAERELGVLRDQLGWAFDHRAIPVTRQNEGPGNALLATLRHAHVTEVFCSIGEKSRSAETVGEDVVRQVQHYLGSNAALGPHLADQWALPLGLAVWRSGRAARYTCTEVSLHASTNFQTIERFLPVQFEARPLPDGQAMQVEVRPTGDNAA</sequence>
<accession>A0A7Y9U625</accession>
<dbReference type="AlphaFoldDB" id="A0A7Y9U625"/>
<evidence type="ECO:0000256" key="3">
    <source>
        <dbReference type="ARBA" id="ARBA00022741"/>
    </source>
</evidence>
<protein>
    <recommendedName>
        <fullName evidence="5 6">RNA 3'-terminal phosphate cyclase</fullName>
        <shortName evidence="5">RNA cyclase</shortName>
        <shortName evidence="5">RNA-3'-phosphate cyclase</shortName>
        <ecNumber evidence="5 6">6.5.1.4</ecNumber>
    </recommendedName>
</protein>
<dbReference type="SUPFAM" id="SSF52913">
    <property type="entry name" value="RNA 3'-terminal phosphate cyclase, RPTC, insert domain"/>
    <property type="match status" value="1"/>
</dbReference>
<dbReference type="GO" id="GO:0005737">
    <property type="term" value="C:cytoplasm"/>
    <property type="evidence" value="ECO:0007669"/>
    <property type="project" value="UniProtKB-SubCell"/>
</dbReference>
<keyword evidence="10" id="KW-1185">Reference proteome</keyword>
<dbReference type="InterPro" id="IPR000228">
    <property type="entry name" value="RNA3'_term_phos_cyc"/>
</dbReference>
<dbReference type="EC" id="6.5.1.4" evidence="5 6"/>
<comment type="catalytic activity">
    <reaction evidence="4 5">
        <text>a 3'-end 3'-phospho-ribonucleotide-RNA + ATP = a 3'-end 2',3'-cyclophospho-ribonucleotide-RNA + AMP + diphosphate</text>
        <dbReference type="Rhea" id="RHEA:23976"/>
        <dbReference type="Rhea" id="RHEA-COMP:10463"/>
        <dbReference type="Rhea" id="RHEA-COMP:10464"/>
        <dbReference type="ChEBI" id="CHEBI:30616"/>
        <dbReference type="ChEBI" id="CHEBI:33019"/>
        <dbReference type="ChEBI" id="CHEBI:83062"/>
        <dbReference type="ChEBI" id="CHEBI:83064"/>
        <dbReference type="ChEBI" id="CHEBI:456215"/>
        <dbReference type="EC" id="6.5.1.4"/>
    </reaction>
</comment>
<feature type="binding site" evidence="5">
    <location>
        <begin position="284"/>
        <end position="288"/>
    </location>
    <ligand>
        <name>ATP</name>
        <dbReference type="ChEBI" id="CHEBI:30616"/>
    </ligand>
</feature>
<dbReference type="GO" id="GO:0003963">
    <property type="term" value="F:RNA-3'-phosphate cyclase activity"/>
    <property type="evidence" value="ECO:0007669"/>
    <property type="project" value="UniProtKB-UniRule"/>
</dbReference>
<evidence type="ECO:0000256" key="6">
    <source>
        <dbReference type="NCBIfam" id="TIGR03399"/>
    </source>
</evidence>
<dbReference type="InterPro" id="IPR037136">
    <property type="entry name" value="RNA3'_phos_cyclase_dom_sf"/>
</dbReference>
<dbReference type="Pfam" id="PF05189">
    <property type="entry name" value="RTC_insert"/>
    <property type="match status" value="1"/>
</dbReference>
<dbReference type="RefSeq" id="WP_310732790.1">
    <property type="nucleotide sequence ID" value="NZ_JACCFH010000001.1"/>
</dbReference>
<comment type="subcellular location">
    <subcellularLocation>
        <location evidence="5">Cytoplasm</location>
    </subcellularLocation>
</comment>
<keyword evidence="2 5" id="KW-0436">Ligase</keyword>
<dbReference type="GO" id="GO:0006396">
    <property type="term" value="P:RNA processing"/>
    <property type="evidence" value="ECO:0007669"/>
    <property type="project" value="UniProtKB-UniRule"/>
</dbReference>
<reference evidence="9 10" key="1">
    <citation type="submission" date="2020-07" db="EMBL/GenBank/DDBJ databases">
        <title>Genomic Encyclopedia of Archaeal and Bacterial Type Strains, Phase II (KMG-II): from individual species to whole genera.</title>
        <authorList>
            <person name="Goeker M."/>
        </authorList>
    </citation>
    <scope>NUCLEOTIDE SEQUENCE [LARGE SCALE GENOMIC DNA]</scope>
    <source>
        <strain evidence="9 10">DSM 21226</strain>
    </source>
</reference>
<keyword evidence="5" id="KW-0963">Cytoplasm</keyword>
<dbReference type="InterPro" id="IPR023797">
    <property type="entry name" value="RNA3'_phos_cyclase_dom"/>
</dbReference>